<dbReference type="Proteomes" id="UP000572212">
    <property type="component" value="Unassembled WGS sequence"/>
</dbReference>
<proteinExistence type="predicted"/>
<keyword evidence="3" id="KW-1185">Reference proteome</keyword>
<protein>
    <recommendedName>
        <fullName evidence="4">Swarming motility protein SwrB</fullName>
    </recommendedName>
</protein>
<dbReference type="AlphaFoldDB" id="A0A841RJU7"/>
<dbReference type="Pfam" id="PF19610">
    <property type="entry name" value="DUF6115"/>
    <property type="match status" value="1"/>
</dbReference>
<accession>A0A841RJU7</accession>
<evidence type="ECO:0000313" key="3">
    <source>
        <dbReference type="Proteomes" id="UP000572212"/>
    </source>
</evidence>
<name>A0A841RJU7_9BACI</name>
<dbReference type="EMBL" id="JACHON010000001">
    <property type="protein sequence ID" value="MBB6511465.1"/>
    <property type="molecule type" value="Genomic_DNA"/>
</dbReference>
<feature type="compositionally biased region" description="Basic and acidic residues" evidence="1">
    <location>
        <begin position="70"/>
        <end position="95"/>
    </location>
</feature>
<sequence>MIYLLLTISFLIHFLLFRIIIQLKNKVDAYENGTGNNQVNVEEKLSLFLQEMKQENEAFIKRVEKIKTREDVKTPQKQEKSSDNQKAEIDLDKAETQPSSLPNVRSHVKQEQTSSKPAFKSLLEESISSEEVAFESSKEAKILHLYSQGETTDEIAKKLDMGKTEVELIVKIQQNQRK</sequence>
<evidence type="ECO:0000256" key="1">
    <source>
        <dbReference type="SAM" id="MobiDB-lite"/>
    </source>
</evidence>
<feature type="region of interest" description="Disordered" evidence="1">
    <location>
        <begin position="70"/>
        <end position="117"/>
    </location>
</feature>
<dbReference type="InterPro" id="IPR046118">
    <property type="entry name" value="DUF6115"/>
</dbReference>
<reference evidence="2 3" key="1">
    <citation type="submission" date="2020-08" db="EMBL/GenBank/DDBJ databases">
        <title>Genomic Encyclopedia of Type Strains, Phase IV (KMG-IV): sequencing the most valuable type-strain genomes for metagenomic binning, comparative biology and taxonomic classification.</title>
        <authorList>
            <person name="Goeker M."/>
        </authorList>
    </citation>
    <scope>NUCLEOTIDE SEQUENCE [LARGE SCALE GENOMIC DNA]</scope>
    <source>
        <strain evidence="2 3">DSM 11805</strain>
    </source>
</reference>
<comment type="caution">
    <text evidence="2">The sequence shown here is derived from an EMBL/GenBank/DDBJ whole genome shotgun (WGS) entry which is preliminary data.</text>
</comment>
<evidence type="ECO:0000313" key="2">
    <source>
        <dbReference type="EMBL" id="MBB6511465.1"/>
    </source>
</evidence>
<evidence type="ECO:0008006" key="4">
    <source>
        <dbReference type="Google" id="ProtNLM"/>
    </source>
</evidence>
<organism evidence="2 3">
    <name type="scientific">Gracilibacillus halotolerans</name>
    <dbReference type="NCBI Taxonomy" id="74386"/>
    <lineage>
        <taxon>Bacteria</taxon>
        <taxon>Bacillati</taxon>
        <taxon>Bacillota</taxon>
        <taxon>Bacilli</taxon>
        <taxon>Bacillales</taxon>
        <taxon>Bacillaceae</taxon>
        <taxon>Gracilibacillus</taxon>
    </lineage>
</organism>
<dbReference type="RefSeq" id="WP_184243713.1">
    <property type="nucleotide sequence ID" value="NZ_BAAACU010000022.1"/>
</dbReference>
<gene>
    <name evidence="2" type="ORF">GGQ92_000232</name>
</gene>